<protein>
    <recommendedName>
        <fullName evidence="12">Insulin-like growth factor-binding protein-related protein 1</fullName>
    </recommendedName>
</protein>
<dbReference type="PROSITE" id="PS51323">
    <property type="entry name" value="IGFBP_N_2"/>
    <property type="match status" value="1"/>
</dbReference>
<sequence>MLQRVVLVLAVAGVVAVVTAAKRCPACDVKTCAPLNSGECLAGIMKDECNCCDVCGKLEGEPCDDSVRDPCGDGLECRRTVGPIKICQCKFEEILCGSDGKTYSNLCQLMAAAVREQVTDTLIVKSVGPCDPGARIVSRPEYVRNRTNTDIVLQCEAIGMPSPSMAWIFTRADNQTYHLPGDDNLMVTSSRGGPGKFMVTSWLQIEGLQKYHEGDYTCLAFNHHNTDKATARVKVVDK</sequence>
<dbReference type="InterPro" id="IPR009030">
    <property type="entry name" value="Growth_fac_rcpt_cys_sf"/>
</dbReference>
<dbReference type="Gene3D" id="2.60.40.10">
    <property type="entry name" value="Immunoglobulins"/>
    <property type="match status" value="1"/>
</dbReference>
<dbReference type="OMA" id="CHTKNKH"/>
<evidence type="ECO:0008006" key="12">
    <source>
        <dbReference type="Google" id="ProtNLM"/>
    </source>
</evidence>
<evidence type="ECO:0000313" key="10">
    <source>
        <dbReference type="EMBL" id="PVD29560.1"/>
    </source>
</evidence>
<name>A0A2T7P812_POMCA</name>
<feature type="chain" id="PRO_5015500242" description="Insulin-like growth factor-binding protein-related protein 1" evidence="6">
    <location>
        <begin position="17"/>
        <end position="238"/>
    </location>
</feature>
<evidence type="ECO:0000259" key="7">
    <source>
        <dbReference type="PROSITE" id="PS50835"/>
    </source>
</evidence>
<dbReference type="GO" id="GO:0009966">
    <property type="term" value="P:regulation of signal transduction"/>
    <property type="evidence" value="ECO:0007669"/>
    <property type="project" value="TreeGrafter"/>
</dbReference>
<keyword evidence="2" id="KW-0964">Secreted</keyword>
<dbReference type="SUPFAM" id="SSF100895">
    <property type="entry name" value="Kazal-type serine protease inhibitors"/>
    <property type="match status" value="1"/>
</dbReference>
<keyword evidence="11" id="KW-1185">Reference proteome</keyword>
<dbReference type="InterPro" id="IPR000867">
    <property type="entry name" value="IGFBP-like"/>
</dbReference>
<dbReference type="Gene3D" id="3.30.60.30">
    <property type="match status" value="1"/>
</dbReference>
<accession>A0A2T7P812</accession>
<reference evidence="10 11" key="1">
    <citation type="submission" date="2018-04" db="EMBL/GenBank/DDBJ databases">
        <title>The genome of golden apple snail Pomacea canaliculata provides insight into stress tolerance and invasive adaptation.</title>
        <authorList>
            <person name="Liu C."/>
            <person name="Liu B."/>
            <person name="Ren Y."/>
            <person name="Zhang Y."/>
            <person name="Wang H."/>
            <person name="Li S."/>
            <person name="Jiang F."/>
            <person name="Yin L."/>
            <person name="Zhang G."/>
            <person name="Qian W."/>
            <person name="Fan W."/>
        </authorList>
    </citation>
    <scope>NUCLEOTIDE SEQUENCE [LARGE SCALE GENOMIC DNA]</scope>
    <source>
        <strain evidence="10">SZHN2017</strain>
        <tissue evidence="10">Muscle</tissue>
    </source>
</reference>
<dbReference type="InterPro" id="IPR003599">
    <property type="entry name" value="Ig_sub"/>
</dbReference>
<evidence type="ECO:0000313" key="11">
    <source>
        <dbReference type="Proteomes" id="UP000245119"/>
    </source>
</evidence>
<evidence type="ECO:0000256" key="4">
    <source>
        <dbReference type="ARBA" id="ARBA00023157"/>
    </source>
</evidence>
<dbReference type="SMART" id="SM00121">
    <property type="entry name" value="IB"/>
    <property type="match status" value="1"/>
</dbReference>
<dbReference type="Proteomes" id="UP000245119">
    <property type="component" value="Linkage Group LG5"/>
</dbReference>
<feature type="domain" description="IGFBP N-terminal" evidence="8">
    <location>
        <begin position="20"/>
        <end position="90"/>
    </location>
</feature>
<dbReference type="InterPro" id="IPR003598">
    <property type="entry name" value="Ig_sub2"/>
</dbReference>
<evidence type="ECO:0000259" key="9">
    <source>
        <dbReference type="PROSITE" id="PS51465"/>
    </source>
</evidence>
<keyword evidence="5" id="KW-0393">Immunoglobulin domain</keyword>
<dbReference type="Pfam" id="PF00219">
    <property type="entry name" value="IGFBP"/>
    <property type="match status" value="1"/>
</dbReference>
<dbReference type="SUPFAM" id="SSF57184">
    <property type="entry name" value="Growth factor receptor domain"/>
    <property type="match status" value="1"/>
</dbReference>
<dbReference type="SMART" id="SM00280">
    <property type="entry name" value="KAZAL"/>
    <property type="match status" value="1"/>
</dbReference>
<dbReference type="InterPro" id="IPR036058">
    <property type="entry name" value="Kazal_dom_sf"/>
</dbReference>
<dbReference type="PANTHER" id="PTHR14186">
    <property type="entry name" value="INSULIN-LIKE GROWTH FACTOR BINDING PROTEIN-RELATED"/>
    <property type="match status" value="1"/>
</dbReference>
<keyword evidence="3 6" id="KW-0732">Signal</keyword>
<comment type="subcellular location">
    <subcellularLocation>
        <location evidence="1">Secreted</location>
    </subcellularLocation>
</comment>
<evidence type="ECO:0000259" key="8">
    <source>
        <dbReference type="PROSITE" id="PS51323"/>
    </source>
</evidence>
<feature type="signal peptide" evidence="6">
    <location>
        <begin position="1"/>
        <end position="16"/>
    </location>
</feature>
<dbReference type="PROSITE" id="PS50835">
    <property type="entry name" value="IG_LIKE"/>
    <property type="match status" value="1"/>
</dbReference>
<organism evidence="10 11">
    <name type="scientific">Pomacea canaliculata</name>
    <name type="common">Golden apple snail</name>
    <dbReference type="NCBI Taxonomy" id="400727"/>
    <lineage>
        <taxon>Eukaryota</taxon>
        <taxon>Metazoa</taxon>
        <taxon>Spiralia</taxon>
        <taxon>Lophotrochozoa</taxon>
        <taxon>Mollusca</taxon>
        <taxon>Gastropoda</taxon>
        <taxon>Caenogastropoda</taxon>
        <taxon>Architaenioglossa</taxon>
        <taxon>Ampullarioidea</taxon>
        <taxon>Ampullariidae</taxon>
        <taxon>Pomacea</taxon>
    </lineage>
</organism>
<feature type="domain" description="Kazal-like" evidence="9">
    <location>
        <begin position="72"/>
        <end position="132"/>
    </location>
</feature>
<dbReference type="PROSITE" id="PS51465">
    <property type="entry name" value="KAZAL_2"/>
    <property type="match status" value="1"/>
</dbReference>
<keyword evidence="4" id="KW-1015">Disulfide bond</keyword>
<proteinExistence type="predicted"/>
<dbReference type="GO" id="GO:0001558">
    <property type="term" value="P:regulation of cell growth"/>
    <property type="evidence" value="ECO:0007669"/>
    <property type="project" value="InterPro"/>
</dbReference>
<evidence type="ECO:0000256" key="6">
    <source>
        <dbReference type="SAM" id="SignalP"/>
    </source>
</evidence>
<dbReference type="CDD" id="cd00104">
    <property type="entry name" value="KAZAL_FS"/>
    <property type="match status" value="1"/>
</dbReference>
<dbReference type="Pfam" id="PF07679">
    <property type="entry name" value="I-set"/>
    <property type="match status" value="1"/>
</dbReference>
<comment type="caution">
    <text evidence="10">The sequence shown here is derived from an EMBL/GenBank/DDBJ whole genome shotgun (WGS) entry which is preliminary data.</text>
</comment>
<dbReference type="Gene3D" id="4.10.40.20">
    <property type="match status" value="1"/>
</dbReference>
<dbReference type="EMBL" id="PZQS01000005">
    <property type="protein sequence ID" value="PVD29560.1"/>
    <property type="molecule type" value="Genomic_DNA"/>
</dbReference>
<dbReference type="GO" id="GO:0005520">
    <property type="term" value="F:insulin-like growth factor binding"/>
    <property type="evidence" value="ECO:0007669"/>
    <property type="project" value="InterPro"/>
</dbReference>
<dbReference type="GO" id="GO:0005576">
    <property type="term" value="C:extracellular region"/>
    <property type="evidence" value="ECO:0007669"/>
    <property type="project" value="UniProtKB-SubCell"/>
</dbReference>
<evidence type="ECO:0000256" key="5">
    <source>
        <dbReference type="ARBA" id="ARBA00023319"/>
    </source>
</evidence>
<dbReference type="InterPro" id="IPR036179">
    <property type="entry name" value="Ig-like_dom_sf"/>
</dbReference>
<dbReference type="InterPro" id="IPR013098">
    <property type="entry name" value="Ig_I-set"/>
</dbReference>
<dbReference type="SMART" id="SM00409">
    <property type="entry name" value="IG"/>
    <property type="match status" value="1"/>
</dbReference>
<gene>
    <name evidence="10" type="ORF">C0Q70_08811</name>
</gene>
<dbReference type="InterPro" id="IPR007110">
    <property type="entry name" value="Ig-like_dom"/>
</dbReference>
<evidence type="ECO:0000256" key="1">
    <source>
        <dbReference type="ARBA" id="ARBA00004613"/>
    </source>
</evidence>
<dbReference type="InterPro" id="IPR013783">
    <property type="entry name" value="Ig-like_fold"/>
</dbReference>
<dbReference type="STRING" id="400727.A0A2T7P812"/>
<dbReference type="SMART" id="SM00408">
    <property type="entry name" value="IGc2"/>
    <property type="match status" value="1"/>
</dbReference>
<dbReference type="PANTHER" id="PTHR14186:SF19">
    <property type="entry name" value="INSULIN-LIKE GROWTH FACTOR-BINDING PROTEIN 7"/>
    <property type="match status" value="1"/>
</dbReference>
<dbReference type="OrthoDB" id="5985519at2759"/>
<dbReference type="InterPro" id="IPR002350">
    <property type="entry name" value="Kazal_dom"/>
</dbReference>
<dbReference type="SUPFAM" id="SSF48726">
    <property type="entry name" value="Immunoglobulin"/>
    <property type="match status" value="1"/>
</dbReference>
<feature type="domain" description="Ig-like" evidence="7">
    <location>
        <begin position="132"/>
        <end position="234"/>
    </location>
</feature>
<dbReference type="InterPro" id="IPR011390">
    <property type="entry name" value="IGFBP_rP_mac25"/>
</dbReference>
<evidence type="ECO:0000256" key="3">
    <source>
        <dbReference type="ARBA" id="ARBA00022729"/>
    </source>
</evidence>
<evidence type="ECO:0000256" key="2">
    <source>
        <dbReference type="ARBA" id="ARBA00022525"/>
    </source>
</evidence>
<dbReference type="Pfam" id="PF07648">
    <property type="entry name" value="Kazal_2"/>
    <property type="match status" value="1"/>
</dbReference>
<dbReference type="AlphaFoldDB" id="A0A2T7P812"/>